<dbReference type="Pfam" id="PF03914">
    <property type="entry name" value="CBF"/>
    <property type="match status" value="1"/>
</dbReference>
<dbReference type="STRING" id="56484.A0A1Y2FDW8"/>
<evidence type="ECO:0000256" key="4">
    <source>
        <dbReference type="ARBA" id="ARBA00022989"/>
    </source>
</evidence>
<evidence type="ECO:0000256" key="3">
    <source>
        <dbReference type="ARBA" id="ARBA00022692"/>
    </source>
</evidence>
<dbReference type="InterPro" id="IPR005612">
    <property type="entry name" value="CCAAT-binding_factor"/>
</dbReference>
<dbReference type="GO" id="GO:0030692">
    <property type="term" value="C:Noc4p-Nop14p complex"/>
    <property type="evidence" value="ECO:0007669"/>
    <property type="project" value="TreeGrafter"/>
</dbReference>
<dbReference type="GeneID" id="63787859"/>
<dbReference type="GO" id="GO:0032040">
    <property type="term" value="C:small-subunit processome"/>
    <property type="evidence" value="ECO:0007669"/>
    <property type="project" value="TreeGrafter"/>
</dbReference>
<comment type="similarity">
    <text evidence="2">Belongs to the CBF/MAK21 family.</text>
</comment>
<evidence type="ECO:0000256" key="2">
    <source>
        <dbReference type="ARBA" id="ARBA00007797"/>
    </source>
</evidence>
<proteinExistence type="inferred from homology"/>
<evidence type="ECO:0000256" key="1">
    <source>
        <dbReference type="ARBA" id="ARBA00004232"/>
    </source>
</evidence>
<gene>
    <name evidence="6" type="ORF">BCR37DRAFT_393156</name>
</gene>
<dbReference type="RefSeq" id="XP_040725254.1">
    <property type="nucleotide sequence ID" value="XM_040871260.1"/>
</dbReference>
<dbReference type="GO" id="GO:0031965">
    <property type="term" value="C:nuclear membrane"/>
    <property type="evidence" value="ECO:0007669"/>
    <property type="project" value="UniProtKB-SubCell"/>
</dbReference>
<evidence type="ECO:0000313" key="6">
    <source>
        <dbReference type="EMBL" id="ORY82120.1"/>
    </source>
</evidence>
<reference evidence="6 7" key="1">
    <citation type="submission" date="2016-07" db="EMBL/GenBank/DDBJ databases">
        <title>Pervasive Adenine N6-methylation of Active Genes in Fungi.</title>
        <authorList>
            <consortium name="DOE Joint Genome Institute"/>
            <person name="Mondo S.J."/>
            <person name="Dannebaum R.O."/>
            <person name="Kuo R.C."/>
            <person name="Labutti K."/>
            <person name="Haridas S."/>
            <person name="Kuo A."/>
            <person name="Salamov A."/>
            <person name="Ahrendt S.R."/>
            <person name="Lipzen A."/>
            <person name="Sullivan W."/>
            <person name="Andreopoulos W.B."/>
            <person name="Clum A."/>
            <person name="Lindquist E."/>
            <person name="Daum C."/>
            <person name="Ramamoorthy G.K."/>
            <person name="Gryganskyi A."/>
            <person name="Culley D."/>
            <person name="Magnuson J.K."/>
            <person name="James T.Y."/>
            <person name="O'Malley M.A."/>
            <person name="Stajich J.E."/>
            <person name="Spatafora J.W."/>
            <person name="Visel A."/>
            <person name="Grigoriev I.V."/>
        </authorList>
    </citation>
    <scope>NUCLEOTIDE SEQUENCE [LARGE SCALE GENOMIC DNA]</scope>
    <source>
        <strain evidence="6 7">12-1054</strain>
    </source>
</reference>
<evidence type="ECO:0000313" key="7">
    <source>
        <dbReference type="Proteomes" id="UP000193685"/>
    </source>
</evidence>
<dbReference type="PANTHER" id="PTHR12455">
    <property type="entry name" value="NUCLEOLAR COMPLEX PROTEIN 4"/>
    <property type="match status" value="1"/>
</dbReference>
<keyword evidence="3" id="KW-0812">Transmembrane</keyword>
<feature type="domain" description="CCAAT-binding factor" evidence="5">
    <location>
        <begin position="290"/>
        <end position="437"/>
    </location>
</feature>
<keyword evidence="4" id="KW-1133">Transmembrane helix</keyword>
<comment type="subcellular location">
    <subcellularLocation>
        <location evidence="1">Nucleus membrane</location>
        <topology evidence="1">Multi-pass membrane protein</topology>
    </subcellularLocation>
</comment>
<dbReference type="SUPFAM" id="SSF48371">
    <property type="entry name" value="ARM repeat"/>
    <property type="match status" value="1"/>
</dbReference>
<dbReference type="EMBL" id="MCFI01000010">
    <property type="protein sequence ID" value="ORY82120.1"/>
    <property type="molecule type" value="Genomic_DNA"/>
</dbReference>
<name>A0A1Y2FDW8_PROLT</name>
<comment type="caution">
    <text evidence="6">The sequence shown here is derived from an EMBL/GenBank/DDBJ whole genome shotgun (WGS) entry which is preliminary data.</text>
</comment>
<accession>A0A1Y2FDW8</accession>
<evidence type="ECO:0000259" key="5">
    <source>
        <dbReference type="Pfam" id="PF03914"/>
    </source>
</evidence>
<dbReference type="Proteomes" id="UP000193685">
    <property type="component" value="Unassembled WGS sequence"/>
</dbReference>
<dbReference type="AlphaFoldDB" id="A0A1Y2FDW8"/>
<dbReference type="GO" id="GO:0042254">
    <property type="term" value="P:ribosome biogenesis"/>
    <property type="evidence" value="ECO:0007669"/>
    <property type="project" value="InterPro"/>
</dbReference>
<dbReference type="InterPro" id="IPR027193">
    <property type="entry name" value="Noc4"/>
</dbReference>
<sequence>MVAKRKADSLADSGREKIVKLEAELENGQSSLNNIVHLLDLAASDDLDTLEQAQRSLYKVFKRLISLKKLEKPAGEVPTIVTWLRERYGEYTRLLLDSINHKKASVQLAAITLSLRLLKVDPLNANVGQFPVDAYGKIVRAILTASNLHESTRYTFRNDYLEPFDDLRYYFYRACEQTVQATKTRGSKLHVCRDNSIGLLSALVSFPDKDEEIVKFWLSESTTKSSLRTVSGHKKAFSEAWIAVLSFKLTEDQYKAILNMMHKRIIPRLPRPQLLMDFLTDSYDVGGATSLLALNGLFYLMQHHNLDYPKFFEKLYALFDAQTMHVRYRSRFFRMVDIFLNSTHVSAMLIASFLKRMSRLSLSAPPAAIVTILPLTYNLLKQHPSLMPLIHNPDGAAGNDPFDADETDPEKTGAMQSSLWELQSHTMHYHPNVATLAKILSEQFTKIGYNLEDFLDHSYTTMTDAEMRKRLKNQVPTATDKPAGLLSPEGILIW</sequence>
<protein>
    <submittedName>
        <fullName evidence="6">CBF/Mak21 family-domain-containing protein</fullName>
    </submittedName>
</protein>
<dbReference type="OMA" id="YYNNIVT"/>
<keyword evidence="7" id="KW-1185">Reference proteome</keyword>
<dbReference type="InterPro" id="IPR016024">
    <property type="entry name" value="ARM-type_fold"/>
</dbReference>
<dbReference type="OrthoDB" id="10263185at2759"/>
<organism evidence="6 7">
    <name type="scientific">Protomyces lactucae-debilis</name>
    <dbReference type="NCBI Taxonomy" id="2754530"/>
    <lineage>
        <taxon>Eukaryota</taxon>
        <taxon>Fungi</taxon>
        <taxon>Dikarya</taxon>
        <taxon>Ascomycota</taxon>
        <taxon>Taphrinomycotina</taxon>
        <taxon>Taphrinomycetes</taxon>
        <taxon>Taphrinales</taxon>
        <taxon>Protomycetaceae</taxon>
        <taxon>Protomyces</taxon>
    </lineage>
</organism>
<keyword evidence="4" id="KW-0472">Membrane</keyword>
<dbReference type="PANTHER" id="PTHR12455:SF0">
    <property type="entry name" value="NUCLEOLAR COMPLEX PROTEIN 4 HOMOLOG"/>
    <property type="match status" value="1"/>
</dbReference>